<evidence type="ECO:0000256" key="1">
    <source>
        <dbReference type="SAM" id="Phobius"/>
    </source>
</evidence>
<feature type="transmembrane region" description="Helical" evidence="1">
    <location>
        <begin position="249"/>
        <end position="279"/>
    </location>
</feature>
<keyword evidence="1" id="KW-1133">Transmembrane helix</keyword>
<feature type="transmembrane region" description="Helical" evidence="1">
    <location>
        <begin position="52"/>
        <end position="70"/>
    </location>
</feature>
<sequence length="479" mass="51282">MQMTIFGLILLPICLFLAGQPVRLLQLALITQVFEAAAAMVIGGSFGLQPSLVPGLLFLGYIGLQYALGMRYPGERLVFQTLLPLLAFAGWAIGSAFVLTDVFAGTPVWPQRNEFVGIMMPLQFGMGNVTQGLYLILNIAVTVGAALFLTRINIPYRSLLAAYLASGYLVVFLGFWQFASRLTGLWWPKEFLNTNPGWTIVEQSIGPIPRVQGPFSEPSSMGSYLAGVTFCCLWLCIRSHQVMRPRLLLCLASAGVLMSTSTSGILALVVGLPLMFAYAMVTGGGAGIQRALRTILAVVVAGVVVLGPLFLLRPEFGDAVSMITEATLEKRESSSYEERTQADLDALEATMTTFGLGVGWGSFRSSSLIAGLLVNSGVIGLLLIIWFVIRLSRFKIRAQARTAATDPARATMDGFAAALGGGLIPALMAGPTINSLAFFIQIACLVGTASRVLIGDQRASSRTNLRWLGPGDKLQSRAA</sequence>
<dbReference type="InterPro" id="IPR051533">
    <property type="entry name" value="WaaL-like"/>
</dbReference>
<dbReference type="Proteomes" id="UP001529369">
    <property type="component" value="Unassembled WGS sequence"/>
</dbReference>
<reference evidence="3" key="1">
    <citation type="journal article" date="2019" name="Int. J. Syst. Evol. Microbiol.">
        <title>The Global Catalogue of Microorganisms (GCM) 10K type strain sequencing project: providing services to taxonomists for standard genome sequencing and annotation.</title>
        <authorList>
            <consortium name="The Broad Institute Genomics Platform"/>
            <consortium name="The Broad Institute Genome Sequencing Center for Infectious Disease"/>
            <person name="Wu L."/>
            <person name="Ma J."/>
        </authorList>
    </citation>
    <scope>NUCLEOTIDE SEQUENCE [LARGE SCALE GENOMIC DNA]</scope>
    <source>
        <strain evidence="3">CECT 7131</strain>
    </source>
</reference>
<dbReference type="EMBL" id="JAUFPN010000165">
    <property type="protein sequence ID" value="MDN3566070.1"/>
    <property type="molecule type" value="Genomic_DNA"/>
</dbReference>
<keyword evidence="1" id="KW-0812">Transmembrane</keyword>
<gene>
    <name evidence="2" type="ORF">QWZ14_17005</name>
</gene>
<evidence type="ECO:0000313" key="3">
    <source>
        <dbReference type="Proteomes" id="UP001529369"/>
    </source>
</evidence>
<feature type="transmembrane region" description="Helical" evidence="1">
    <location>
        <begin position="291"/>
        <end position="312"/>
    </location>
</feature>
<proteinExistence type="predicted"/>
<feature type="transmembrane region" description="Helical" evidence="1">
    <location>
        <begin position="436"/>
        <end position="454"/>
    </location>
</feature>
<evidence type="ECO:0008006" key="4">
    <source>
        <dbReference type="Google" id="ProtNLM"/>
    </source>
</evidence>
<feature type="transmembrane region" description="Helical" evidence="1">
    <location>
        <begin position="129"/>
        <end position="149"/>
    </location>
</feature>
<name>A0ABT8A8P1_9PROT</name>
<comment type="caution">
    <text evidence="2">The sequence shown here is derived from an EMBL/GenBank/DDBJ whole genome shotgun (WGS) entry which is preliminary data.</text>
</comment>
<keyword evidence="3" id="KW-1185">Reference proteome</keyword>
<keyword evidence="1" id="KW-0472">Membrane</keyword>
<evidence type="ECO:0000313" key="2">
    <source>
        <dbReference type="EMBL" id="MDN3566070.1"/>
    </source>
</evidence>
<feature type="transmembrane region" description="Helical" evidence="1">
    <location>
        <begin position="82"/>
        <end position="109"/>
    </location>
</feature>
<dbReference type="RefSeq" id="WP_290317962.1">
    <property type="nucleotide sequence ID" value="NZ_JAUFPN010000165.1"/>
</dbReference>
<feature type="transmembrane region" description="Helical" evidence="1">
    <location>
        <begin position="161"/>
        <end position="179"/>
    </location>
</feature>
<dbReference type="PANTHER" id="PTHR37422:SF13">
    <property type="entry name" value="LIPOPOLYSACCHARIDE BIOSYNTHESIS PROTEIN PA4999-RELATED"/>
    <property type="match status" value="1"/>
</dbReference>
<feature type="transmembrane region" description="Helical" evidence="1">
    <location>
        <begin position="410"/>
        <end position="430"/>
    </location>
</feature>
<organism evidence="2 3">
    <name type="scientific">Paeniroseomonas aquatica</name>
    <dbReference type="NCBI Taxonomy" id="373043"/>
    <lineage>
        <taxon>Bacteria</taxon>
        <taxon>Pseudomonadati</taxon>
        <taxon>Pseudomonadota</taxon>
        <taxon>Alphaproteobacteria</taxon>
        <taxon>Acetobacterales</taxon>
        <taxon>Acetobacteraceae</taxon>
        <taxon>Paeniroseomonas</taxon>
    </lineage>
</organism>
<dbReference type="PANTHER" id="PTHR37422">
    <property type="entry name" value="TEICHURONIC ACID BIOSYNTHESIS PROTEIN TUAE"/>
    <property type="match status" value="1"/>
</dbReference>
<protein>
    <recommendedName>
        <fullName evidence="4">O-antigen ligase domain-containing protein</fullName>
    </recommendedName>
</protein>
<feature type="transmembrane region" description="Helical" evidence="1">
    <location>
        <begin position="369"/>
        <end position="389"/>
    </location>
</feature>
<accession>A0ABT8A8P1</accession>